<dbReference type="HOGENOM" id="CLU_2746914_0_0_1"/>
<evidence type="ECO:0000313" key="1">
    <source>
        <dbReference type="EMBL" id="EXL65628.1"/>
    </source>
</evidence>
<name>X0GQM6_FUSOX</name>
<protein>
    <submittedName>
        <fullName evidence="1">Uncharacterized protein</fullName>
    </submittedName>
</protein>
<reference evidence="1" key="1">
    <citation type="submission" date="2011-11" db="EMBL/GenBank/DDBJ databases">
        <title>The Genome Sequence of Fusarium oxysporum PHW808.</title>
        <authorList>
            <consortium name="The Broad Institute Genome Sequencing Platform"/>
            <person name="Ma L.-J."/>
            <person name="Gale L.R."/>
            <person name="Schwartz D.C."/>
            <person name="Zhou S."/>
            <person name="Corby-Kistler H."/>
            <person name="Young S.K."/>
            <person name="Zeng Q."/>
            <person name="Gargeya S."/>
            <person name="Fitzgerald M."/>
            <person name="Haas B."/>
            <person name="Abouelleil A."/>
            <person name="Alvarado L."/>
            <person name="Arachchi H.M."/>
            <person name="Berlin A."/>
            <person name="Brown A."/>
            <person name="Chapman S.B."/>
            <person name="Chen Z."/>
            <person name="Dunbar C."/>
            <person name="Freedman E."/>
            <person name="Gearin G."/>
            <person name="Goldberg J."/>
            <person name="Griggs A."/>
            <person name="Gujja S."/>
            <person name="Heiman D."/>
            <person name="Howarth C."/>
            <person name="Larson L."/>
            <person name="Lui A."/>
            <person name="MacDonald P.J.P."/>
            <person name="Montmayeur A."/>
            <person name="Murphy C."/>
            <person name="Neiman D."/>
            <person name="Pearson M."/>
            <person name="Priest M."/>
            <person name="Roberts A."/>
            <person name="Saif S."/>
            <person name="Shea T."/>
            <person name="Shenoy N."/>
            <person name="Sisk P."/>
            <person name="Stolte C."/>
            <person name="Sykes S."/>
            <person name="Wortman J."/>
            <person name="Nusbaum C."/>
            <person name="Birren B."/>
        </authorList>
    </citation>
    <scope>NUCLEOTIDE SEQUENCE [LARGE SCALE GENOMIC DNA]</scope>
    <source>
        <strain evidence="1">54008</strain>
    </source>
</reference>
<reference evidence="1" key="2">
    <citation type="submission" date="2012-05" db="EMBL/GenBank/DDBJ databases">
        <title>The Genome Annotation of Fusarium oxysporum PHW808.</title>
        <authorList>
            <consortium name="The Broad Institute Genomics Platform"/>
            <person name="Ma L.-J."/>
            <person name="Corby-Kistler H."/>
            <person name="Broz K."/>
            <person name="Gale L.R."/>
            <person name="Jonkers W."/>
            <person name="O'Donnell K."/>
            <person name="Ploetz R."/>
            <person name="Steinberg C."/>
            <person name="Schwartz D.C."/>
            <person name="VanEtten H."/>
            <person name="Zhou S."/>
            <person name="Young S.K."/>
            <person name="Zeng Q."/>
            <person name="Gargeya S."/>
            <person name="Fitzgerald M."/>
            <person name="Abouelleil A."/>
            <person name="Alvarado L."/>
            <person name="Chapman S.B."/>
            <person name="Gainer-Dewar J."/>
            <person name="Goldberg J."/>
            <person name="Griggs A."/>
            <person name="Gujja S."/>
            <person name="Hansen M."/>
            <person name="Howarth C."/>
            <person name="Imamovic A."/>
            <person name="Ireland A."/>
            <person name="Larimer J."/>
            <person name="McCowan C."/>
            <person name="Murphy C."/>
            <person name="Pearson M."/>
            <person name="Poon T.W."/>
            <person name="Priest M."/>
            <person name="Roberts A."/>
            <person name="Saif S."/>
            <person name="Shea T."/>
            <person name="Sykes S."/>
            <person name="Wortman J."/>
            <person name="Nusbaum C."/>
            <person name="Birren B."/>
        </authorList>
    </citation>
    <scope>NUCLEOTIDE SEQUENCE</scope>
    <source>
        <strain evidence="1">54008</strain>
    </source>
</reference>
<feature type="non-terminal residue" evidence="1">
    <location>
        <position position="71"/>
    </location>
</feature>
<dbReference type="Proteomes" id="UP000030676">
    <property type="component" value="Unassembled WGS sequence"/>
</dbReference>
<sequence>MHIDKLKTFNYAKNLYQLFEVYDNFIDHNFERQDVENLKKLRKNGLLVLKDVRHDLLGFERLRIPLLKLAF</sequence>
<proteinExistence type="predicted"/>
<dbReference type="AlphaFoldDB" id="X0GQM6"/>
<gene>
    <name evidence="1" type="ORF">FOPG_18154</name>
</gene>
<dbReference type="EMBL" id="JH659127">
    <property type="protein sequence ID" value="EXL65628.1"/>
    <property type="molecule type" value="Genomic_DNA"/>
</dbReference>
<accession>X0GQM6</accession>
<organism evidence="1">
    <name type="scientific">Fusarium oxysporum f. sp. conglutinans race 2 54008</name>
    <dbReference type="NCBI Taxonomy" id="1089457"/>
    <lineage>
        <taxon>Eukaryota</taxon>
        <taxon>Fungi</taxon>
        <taxon>Dikarya</taxon>
        <taxon>Ascomycota</taxon>
        <taxon>Pezizomycotina</taxon>
        <taxon>Sordariomycetes</taxon>
        <taxon>Hypocreomycetidae</taxon>
        <taxon>Hypocreales</taxon>
        <taxon>Nectriaceae</taxon>
        <taxon>Fusarium</taxon>
        <taxon>Fusarium oxysporum species complex</taxon>
    </lineage>
</organism>